<reference evidence="1" key="2">
    <citation type="submission" date="2020-09" db="EMBL/GenBank/DDBJ databases">
        <authorList>
            <person name="Sun Q."/>
            <person name="Zhou Y."/>
        </authorList>
    </citation>
    <scope>NUCLEOTIDE SEQUENCE</scope>
    <source>
        <strain evidence="1">CGMCC 1.15794</strain>
    </source>
</reference>
<evidence type="ECO:0000313" key="1">
    <source>
        <dbReference type="EMBL" id="GGH44410.1"/>
    </source>
</evidence>
<sequence>MRQATGVRAAIPRRRSRRHLRLVPPPRSERPRRGAGWSGLLLLAIAAAAIPFLMSRADGLIDFPSPLQDVFTASALEPDVAAIADSMFLTEEGREIFTAAQPELLDADGIAEVCGPHAGGCFLSTGNARHLDRIYILWPDDPRYRHAVITTAAHELLHAAYERLEPPVRERVDEILAEEVVRIPPGDELHGRIETSVGDKEGNRPTELFAYLGSEIMPEGGFPPELEAVYARYFTDRAALVGLRGG</sequence>
<organism evidence="1 2">
    <name type="scientific">Microbacterium album</name>
    <dbReference type="NCBI Taxonomy" id="2053191"/>
    <lineage>
        <taxon>Bacteria</taxon>
        <taxon>Bacillati</taxon>
        <taxon>Actinomycetota</taxon>
        <taxon>Actinomycetes</taxon>
        <taxon>Micrococcales</taxon>
        <taxon>Microbacteriaceae</taxon>
        <taxon>Microbacterium</taxon>
    </lineage>
</organism>
<keyword evidence="2" id="KW-1185">Reference proteome</keyword>
<name>A0A917IEC5_9MICO</name>
<proteinExistence type="predicted"/>
<reference evidence="1" key="1">
    <citation type="journal article" date="2014" name="Int. J. Syst. Evol. Microbiol.">
        <title>Complete genome sequence of Corynebacterium casei LMG S-19264T (=DSM 44701T), isolated from a smear-ripened cheese.</title>
        <authorList>
            <consortium name="US DOE Joint Genome Institute (JGI-PGF)"/>
            <person name="Walter F."/>
            <person name="Albersmeier A."/>
            <person name="Kalinowski J."/>
            <person name="Ruckert C."/>
        </authorList>
    </citation>
    <scope>NUCLEOTIDE SEQUENCE</scope>
    <source>
        <strain evidence="1">CGMCC 1.15794</strain>
    </source>
</reference>
<protein>
    <submittedName>
        <fullName evidence="1">Uncharacterized protein</fullName>
    </submittedName>
</protein>
<evidence type="ECO:0000313" key="2">
    <source>
        <dbReference type="Proteomes" id="UP000657592"/>
    </source>
</evidence>
<dbReference type="EMBL" id="BMJY01000007">
    <property type="protein sequence ID" value="GGH44410.1"/>
    <property type="molecule type" value="Genomic_DNA"/>
</dbReference>
<dbReference type="Proteomes" id="UP000657592">
    <property type="component" value="Unassembled WGS sequence"/>
</dbReference>
<gene>
    <name evidence="1" type="ORF">GCM10010921_19040</name>
</gene>
<comment type="caution">
    <text evidence="1">The sequence shown here is derived from an EMBL/GenBank/DDBJ whole genome shotgun (WGS) entry which is preliminary data.</text>
</comment>
<dbReference type="AlphaFoldDB" id="A0A917IEC5"/>
<accession>A0A917IEC5</accession>